<dbReference type="GO" id="GO:0045259">
    <property type="term" value="C:proton-transporting ATP synthase complex"/>
    <property type="evidence" value="ECO:0007669"/>
    <property type="project" value="InterPro"/>
</dbReference>
<sequence length="639" mass="68997">MRRALRVAHRTPRALRRALPSASTLLLPALAPLSSSARELHTSPWLAVAKRQNSEANEAMLMQQMLDAMGMEDDDSGVAEDVAVASELPVSGVVLDVKNELASVSGLRHATIGSVVHVYSSEDEDAADAATPLCRGIVLFLEKKAAHVALLADRDEADAVRRVRSGMHVQLVDQELRIPISVARLKGRAVDPLGKPVPLVYQQPPPDDAEPTASDLVSIAWGSKTVPGLLARGPLREPFSTGVLAVDCLKPLAFGHRVAVLGPRNSGKTRLALDAIAHQVAQARATQQEPPHFVYVCVGKSPARVQQLLQSLEACGALAHTTIVSADERDSLILQYLAPFAGCAVAEYMMRHGPTPRSVVVYDDLAAHTTVVEALVHTLRLPKASQLSLSAHAVLLERSAQLRGDASLTTFALADAPDASSGVGSELKDRLLALADDAVELESKLARQRVYPPIDVLLPGASIRGPPFQSAALWAAMNRLRHRINEASQRKESIDAAAQLGLELEPEDGEVLEFQELVRQFFAQPVDGNATNLSATETELGVYLLSTLRMAQLPPSTTAQELVQTTVDALRAANPELLRLLETHSRAVPWSRDTELAIDAVVESDALPTLRDRHRQRRAGDASSRLSPTQAMLLRRLRR</sequence>
<accession>A0AAD5LF84</accession>
<gene>
    <name evidence="3" type="ORF">P43SY_001739</name>
</gene>
<dbReference type="Pfam" id="PF00006">
    <property type="entry name" value="ATP-synt_ab"/>
    <property type="match status" value="1"/>
</dbReference>
<protein>
    <recommendedName>
        <fullName evidence="2">ATPase F1/V1/A1 complex alpha/beta subunit nucleotide-binding domain-containing protein</fullName>
    </recommendedName>
</protein>
<reference evidence="3" key="1">
    <citation type="submission" date="2021-12" db="EMBL/GenBank/DDBJ databases">
        <title>Prjna785345.</title>
        <authorList>
            <person name="Rujirawat T."/>
            <person name="Krajaejun T."/>
        </authorList>
    </citation>
    <scope>NUCLEOTIDE SEQUENCE</scope>
    <source>
        <strain evidence="3">Pi057C3</strain>
    </source>
</reference>
<name>A0AAD5LF84_PYTIN</name>
<dbReference type="PANTHER" id="PTHR48082:SF2">
    <property type="entry name" value="ATP SYNTHASE SUBUNIT ALPHA, MITOCHONDRIAL"/>
    <property type="match status" value="1"/>
</dbReference>
<dbReference type="InterPro" id="IPR027417">
    <property type="entry name" value="P-loop_NTPase"/>
</dbReference>
<feature type="domain" description="ATPase F1/V1/A1 complex alpha/beta subunit nucleotide-binding" evidence="2">
    <location>
        <begin position="242"/>
        <end position="457"/>
    </location>
</feature>
<evidence type="ECO:0000313" key="3">
    <source>
        <dbReference type="EMBL" id="KAJ0396409.1"/>
    </source>
</evidence>
<dbReference type="GO" id="GO:0005524">
    <property type="term" value="F:ATP binding"/>
    <property type="evidence" value="ECO:0007669"/>
    <property type="project" value="InterPro"/>
</dbReference>
<organism evidence="3 4">
    <name type="scientific">Pythium insidiosum</name>
    <name type="common">Pythiosis disease agent</name>
    <dbReference type="NCBI Taxonomy" id="114742"/>
    <lineage>
        <taxon>Eukaryota</taxon>
        <taxon>Sar</taxon>
        <taxon>Stramenopiles</taxon>
        <taxon>Oomycota</taxon>
        <taxon>Peronosporomycetes</taxon>
        <taxon>Pythiales</taxon>
        <taxon>Pythiaceae</taxon>
        <taxon>Pythium</taxon>
    </lineage>
</organism>
<dbReference type="AlphaFoldDB" id="A0AAD5LF84"/>
<evidence type="ECO:0000256" key="1">
    <source>
        <dbReference type="ARBA" id="ARBA00008936"/>
    </source>
</evidence>
<dbReference type="Gene3D" id="3.40.50.300">
    <property type="entry name" value="P-loop containing nucleotide triphosphate hydrolases"/>
    <property type="match status" value="1"/>
</dbReference>
<dbReference type="PANTHER" id="PTHR48082">
    <property type="entry name" value="ATP SYNTHASE SUBUNIT ALPHA, MITOCHONDRIAL"/>
    <property type="match status" value="1"/>
</dbReference>
<dbReference type="GO" id="GO:0043531">
    <property type="term" value="F:ADP binding"/>
    <property type="evidence" value="ECO:0007669"/>
    <property type="project" value="TreeGrafter"/>
</dbReference>
<dbReference type="SUPFAM" id="SSF52540">
    <property type="entry name" value="P-loop containing nucleoside triphosphate hydrolases"/>
    <property type="match status" value="1"/>
</dbReference>
<comment type="similarity">
    <text evidence="1">Belongs to the ATPase alpha/beta chains family.</text>
</comment>
<dbReference type="InterPro" id="IPR000194">
    <property type="entry name" value="ATPase_F1/V1/A1_a/bsu_nucl-bd"/>
</dbReference>
<dbReference type="Proteomes" id="UP001209570">
    <property type="component" value="Unassembled WGS sequence"/>
</dbReference>
<comment type="caution">
    <text evidence="3">The sequence shown here is derived from an EMBL/GenBank/DDBJ whole genome shotgun (WGS) entry which is preliminary data.</text>
</comment>
<keyword evidence="4" id="KW-1185">Reference proteome</keyword>
<dbReference type="InterPro" id="IPR005294">
    <property type="entry name" value="ATP_synth_F1_asu"/>
</dbReference>
<evidence type="ECO:0000313" key="4">
    <source>
        <dbReference type="Proteomes" id="UP001209570"/>
    </source>
</evidence>
<evidence type="ECO:0000259" key="2">
    <source>
        <dbReference type="Pfam" id="PF00006"/>
    </source>
</evidence>
<proteinExistence type="inferred from homology"/>
<dbReference type="GO" id="GO:0046933">
    <property type="term" value="F:proton-transporting ATP synthase activity, rotational mechanism"/>
    <property type="evidence" value="ECO:0007669"/>
    <property type="project" value="InterPro"/>
</dbReference>
<dbReference type="EMBL" id="JAKCXM010000296">
    <property type="protein sequence ID" value="KAJ0396409.1"/>
    <property type="molecule type" value="Genomic_DNA"/>
</dbReference>